<dbReference type="Proteomes" id="UP000696485">
    <property type="component" value="Unassembled WGS sequence"/>
</dbReference>
<gene>
    <name evidence="2" type="ORF">BG006_003742</name>
</gene>
<sequence>CDQDQGQGSSDSEDDGKEEVEQNVQAHIITVAKKVQVVQEAPIDEYGRKVIHVPLTAG</sequence>
<proteinExistence type="predicted"/>
<keyword evidence="3" id="KW-1185">Reference proteome</keyword>
<name>A0A9P5VG99_9FUNG</name>
<comment type="caution">
    <text evidence="2">The sequence shown here is derived from an EMBL/GenBank/DDBJ whole genome shotgun (WGS) entry which is preliminary data.</text>
</comment>
<protein>
    <submittedName>
        <fullName evidence="2">Uncharacterized protein</fullName>
    </submittedName>
</protein>
<feature type="non-terminal residue" evidence="2">
    <location>
        <position position="58"/>
    </location>
</feature>
<organism evidence="2 3">
    <name type="scientific">Podila minutissima</name>
    <dbReference type="NCBI Taxonomy" id="64525"/>
    <lineage>
        <taxon>Eukaryota</taxon>
        <taxon>Fungi</taxon>
        <taxon>Fungi incertae sedis</taxon>
        <taxon>Mucoromycota</taxon>
        <taxon>Mortierellomycotina</taxon>
        <taxon>Mortierellomycetes</taxon>
        <taxon>Mortierellales</taxon>
        <taxon>Mortierellaceae</taxon>
        <taxon>Podila</taxon>
    </lineage>
</organism>
<dbReference type="AlphaFoldDB" id="A0A9P5VG99"/>
<evidence type="ECO:0000256" key="1">
    <source>
        <dbReference type="SAM" id="MobiDB-lite"/>
    </source>
</evidence>
<feature type="non-terminal residue" evidence="2">
    <location>
        <position position="1"/>
    </location>
</feature>
<evidence type="ECO:0000313" key="3">
    <source>
        <dbReference type="Proteomes" id="UP000696485"/>
    </source>
</evidence>
<evidence type="ECO:0000313" key="2">
    <source>
        <dbReference type="EMBL" id="KAF9315489.1"/>
    </source>
</evidence>
<feature type="compositionally biased region" description="Low complexity" evidence="1">
    <location>
        <begin position="1"/>
        <end position="10"/>
    </location>
</feature>
<accession>A0A9P5VG99</accession>
<dbReference type="EMBL" id="JAAAUY010002075">
    <property type="protein sequence ID" value="KAF9315489.1"/>
    <property type="molecule type" value="Genomic_DNA"/>
</dbReference>
<reference evidence="2" key="1">
    <citation type="journal article" date="2020" name="Fungal Divers.">
        <title>Resolving the Mortierellaceae phylogeny through synthesis of multi-gene phylogenetics and phylogenomics.</title>
        <authorList>
            <person name="Vandepol N."/>
            <person name="Liber J."/>
            <person name="Desiro A."/>
            <person name="Na H."/>
            <person name="Kennedy M."/>
            <person name="Barry K."/>
            <person name="Grigoriev I.V."/>
            <person name="Miller A.N."/>
            <person name="O'Donnell K."/>
            <person name="Stajich J.E."/>
            <person name="Bonito G."/>
        </authorList>
    </citation>
    <scope>NUCLEOTIDE SEQUENCE</scope>
    <source>
        <strain evidence="2">NVP1</strain>
    </source>
</reference>
<feature type="region of interest" description="Disordered" evidence="1">
    <location>
        <begin position="1"/>
        <end position="23"/>
    </location>
</feature>